<comment type="caution">
    <text evidence="2">The sequence shown here is derived from an EMBL/GenBank/DDBJ whole genome shotgun (WGS) entry which is preliminary data.</text>
</comment>
<protein>
    <submittedName>
        <fullName evidence="2">Uncharacterized protein</fullName>
    </submittedName>
</protein>
<name>A0A9P5NF24_GYMJU</name>
<keyword evidence="3" id="KW-1185">Reference proteome</keyword>
<dbReference type="AlphaFoldDB" id="A0A9P5NF24"/>
<feature type="region of interest" description="Disordered" evidence="1">
    <location>
        <begin position="1"/>
        <end position="23"/>
    </location>
</feature>
<gene>
    <name evidence="2" type="ORF">CPB84DRAFT_1749887</name>
</gene>
<sequence>MLVLQNRKGKKKEHTAVSKAGQQQWRVRHITPCTCQCGADNQTSIHDAVIDARRDEKHEDEERERPWRRHAQNGGGSGGLPSSDQPVDGLGGVHVSAEGGGGVQVGMVEVSRWKEEAEGGGDKGESILQNE</sequence>
<evidence type="ECO:0000256" key="1">
    <source>
        <dbReference type="SAM" id="MobiDB-lite"/>
    </source>
</evidence>
<evidence type="ECO:0000313" key="3">
    <source>
        <dbReference type="Proteomes" id="UP000724874"/>
    </source>
</evidence>
<dbReference type="Proteomes" id="UP000724874">
    <property type="component" value="Unassembled WGS sequence"/>
</dbReference>
<proteinExistence type="predicted"/>
<evidence type="ECO:0000313" key="2">
    <source>
        <dbReference type="EMBL" id="KAF8886679.1"/>
    </source>
</evidence>
<reference evidence="2" key="1">
    <citation type="submission" date="2020-11" db="EMBL/GenBank/DDBJ databases">
        <authorList>
            <consortium name="DOE Joint Genome Institute"/>
            <person name="Ahrendt S."/>
            <person name="Riley R."/>
            <person name="Andreopoulos W."/>
            <person name="LaButti K."/>
            <person name="Pangilinan J."/>
            <person name="Ruiz-duenas F.J."/>
            <person name="Barrasa J.M."/>
            <person name="Sanchez-Garcia M."/>
            <person name="Camarero S."/>
            <person name="Miyauchi S."/>
            <person name="Serrano A."/>
            <person name="Linde D."/>
            <person name="Babiker R."/>
            <person name="Drula E."/>
            <person name="Ayuso-Fernandez I."/>
            <person name="Pacheco R."/>
            <person name="Padilla G."/>
            <person name="Ferreira P."/>
            <person name="Barriuso J."/>
            <person name="Kellner H."/>
            <person name="Castanera R."/>
            <person name="Alfaro M."/>
            <person name="Ramirez L."/>
            <person name="Pisabarro A.G."/>
            <person name="Kuo A."/>
            <person name="Tritt A."/>
            <person name="Lipzen A."/>
            <person name="He G."/>
            <person name="Yan M."/>
            <person name="Ng V."/>
            <person name="Cullen D."/>
            <person name="Martin F."/>
            <person name="Rosso M.-N."/>
            <person name="Henrissat B."/>
            <person name="Hibbett D."/>
            <person name="Martinez A.T."/>
            <person name="Grigoriev I.V."/>
        </authorList>
    </citation>
    <scope>NUCLEOTIDE SEQUENCE</scope>
    <source>
        <strain evidence="2">AH 44721</strain>
    </source>
</reference>
<accession>A0A9P5NF24</accession>
<feature type="compositionally biased region" description="Basic and acidic residues" evidence="1">
    <location>
        <begin position="111"/>
        <end position="125"/>
    </location>
</feature>
<feature type="region of interest" description="Disordered" evidence="1">
    <location>
        <begin position="51"/>
        <end position="131"/>
    </location>
</feature>
<organism evidence="2 3">
    <name type="scientific">Gymnopilus junonius</name>
    <name type="common">Spectacular rustgill mushroom</name>
    <name type="synonym">Gymnopilus spectabilis subsp. junonius</name>
    <dbReference type="NCBI Taxonomy" id="109634"/>
    <lineage>
        <taxon>Eukaryota</taxon>
        <taxon>Fungi</taxon>
        <taxon>Dikarya</taxon>
        <taxon>Basidiomycota</taxon>
        <taxon>Agaricomycotina</taxon>
        <taxon>Agaricomycetes</taxon>
        <taxon>Agaricomycetidae</taxon>
        <taxon>Agaricales</taxon>
        <taxon>Agaricineae</taxon>
        <taxon>Hymenogastraceae</taxon>
        <taxon>Gymnopilus</taxon>
    </lineage>
</organism>
<dbReference type="EMBL" id="JADNYJ010000094">
    <property type="protein sequence ID" value="KAF8886679.1"/>
    <property type="molecule type" value="Genomic_DNA"/>
</dbReference>